<dbReference type="Proteomes" id="UP000009374">
    <property type="component" value="Unassembled WGS sequence"/>
</dbReference>
<dbReference type="InterPro" id="IPR011250">
    <property type="entry name" value="OMP/PagP_B-barrel"/>
</dbReference>
<dbReference type="SUPFAM" id="SSF56925">
    <property type="entry name" value="OMPA-like"/>
    <property type="match status" value="1"/>
</dbReference>
<evidence type="ECO:0000256" key="1">
    <source>
        <dbReference type="SAM" id="SignalP"/>
    </source>
</evidence>
<dbReference type="EMBL" id="GG693884">
    <property type="protein sequence ID" value="EES51867.1"/>
    <property type="molecule type" value="Genomic_DNA"/>
</dbReference>
<evidence type="ECO:0008006" key="4">
    <source>
        <dbReference type="Google" id="ProtNLM"/>
    </source>
</evidence>
<sequence>MSRYSSFLLAGLIAALALSPGKTTLASAQAMSGSMGSMAPSSSASAPAPTVTSGSIPGSGFAIEGLAGGDTSLSGSYSTTGGQTVPYDFGSAPLWGIRLGKMVFSRLFLYLTFQQTYFSQNTHTLVGFGGNYYLPGTEHLPVLPYINATFGASYNTYTGTDAQAGYAWMLGAGALYPVTASVGVFVEADAYYETAPTGINTSIGSPPGNISRVSDTWSVPVMVGVRYAF</sequence>
<keyword evidence="3" id="KW-1185">Reference proteome</keyword>
<feature type="signal peptide" evidence="1">
    <location>
        <begin position="1"/>
        <end position="19"/>
    </location>
</feature>
<reference evidence="2 3" key="1">
    <citation type="journal article" date="2009" name="Appl. Environ. Microbiol.">
        <title>Community genomic and proteomic analyses of chemoautotrophic iron-oxidizing "Leptospirillum rubarum" (Group II) and "Leptospirillum ferrodiazotrophum" (Group III) bacteria in acid mine drainage biofilms.</title>
        <authorList>
            <person name="Goltsman D.S."/>
            <person name="Denef V.J."/>
            <person name="Singer S.W."/>
            <person name="VerBerkmoes N.C."/>
            <person name="Lefsrud M."/>
            <person name="Mueller R.S."/>
            <person name="Dick G.J."/>
            <person name="Sun C.L."/>
            <person name="Wheeler K.E."/>
            <person name="Zemla A."/>
            <person name="Baker B.J."/>
            <person name="Hauser L."/>
            <person name="Land M."/>
            <person name="Shah M.B."/>
            <person name="Thelen M.P."/>
            <person name="Hettich R.L."/>
            <person name="Banfield J.F."/>
        </authorList>
    </citation>
    <scope>NUCLEOTIDE SEQUENCE [LARGE SCALE GENOMIC DNA]</scope>
</reference>
<gene>
    <name evidence="2" type="ORF">UBAL3_95450087a</name>
</gene>
<organism evidence="2 3">
    <name type="scientific">Leptospirillum ferrodiazotrophum</name>
    <dbReference type="NCBI Taxonomy" id="412449"/>
    <lineage>
        <taxon>Bacteria</taxon>
        <taxon>Pseudomonadati</taxon>
        <taxon>Nitrospirota</taxon>
        <taxon>Nitrospiria</taxon>
        <taxon>Nitrospirales</taxon>
        <taxon>Nitrospiraceae</taxon>
        <taxon>Leptospirillum</taxon>
    </lineage>
</organism>
<accession>C6HZS9</accession>
<dbReference type="Gene3D" id="2.40.160.20">
    <property type="match status" value="1"/>
</dbReference>
<evidence type="ECO:0000313" key="2">
    <source>
        <dbReference type="EMBL" id="EES51867.1"/>
    </source>
</evidence>
<dbReference type="AlphaFoldDB" id="C6HZS9"/>
<feature type="chain" id="PRO_5002966231" description="Outer membrane protein beta-barrel domain-containing protein" evidence="1">
    <location>
        <begin position="20"/>
        <end position="229"/>
    </location>
</feature>
<protein>
    <recommendedName>
        <fullName evidence="4">Outer membrane protein beta-barrel domain-containing protein</fullName>
    </recommendedName>
</protein>
<name>C6HZS9_9BACT</name>
<keyword evidence="1" id="KW-0732">Signal</keyword>
<proteinExistence type="predicted"/>
<evidence type="ECO:0000313" key="3">
    <source>
        <dbReference type="Proteomes" id="UP000009374"/>
    </source>
</evidence>